<proteinExistence type="predicted"/>
<reference evidence="2" key="1">
    <citation type="journal article" date="2022" name="Mol. Ecol. Resour.">
        <title>The genomes of chicory, endive, great burdock and yacon provide insights into Asteraceae palaeo-polyploidization history and plant inulin production.</title>
        <authorList>
            <person name="Fan W."/>
            <person name="Wang S."/>
            <person name="Wang H."/>
            <person name="Wang A."/>
            <person name="Jiang F."/>
            <person name="Liu H."/>
            <person name="Zhao H."/>
            <person name="Xu D."/>
            <person name="Zhang Y."/>
        </authorList>
    </citation>
    <scope>NUCLEOTIDE SEQUENCE [LARGE SCALE GENOMIC DNA]</scope>
    <source>
        <strain evidence="2">cv. Niubang</strain>
    </source>
</reference>
<gene>
    <name evidence="1" type="ORF">L6452_28207</name>
</gene>
<keyword evidence="2" id="KW-1185">Reference proteome</keyword>
<evidence type="ECO:0000313" key="1">
    <source>
        <dbReference type="EMBL" id="KAI3702469.1"/>
    </source>
</evidence>
<dbReference type="EMBL" id="CM042055">
    <property type="protein sequence ID" value="KAI3702469.1"/>
    <property type="molecule type" value="Genomic_DNA"/>
</dbReference>
<evidence type="ECO:0000313" key="2">
    <source>
        <dbReference type="Proteomes" id="UP001055879"/>
    </source>
</evidence>
<protein>
    <submittedName>
        <fullName evidence="1">Uncharacterized protein</fullName>
    </submittedName>
</protein>
<sequence>MKTVLFFMFSLILYSNFAFGQSAKLDDKEVKVLKELGEKLGLAGKKEWDLDKDLCSGEGSCGRGEYIKGFEVVVHCACSFERNAACHVITSDFCSSNFDESAMVISESKRNSIEFIFDLVAFFQKNM</sequence>
<dbReference type="Proteomes" id="UP001055879">
    <property type="component" value="Linkage Group LG09"/>
</dbReference>
<accession>A0ACB8ZXP2</accession>
<reference evidence="1 2" key="2">
    <citation type="journal article" date="2022" name="Mol. Ecol. Resour.">
        <title>The genomes of chicory, endive, great burdock and yacon provide insights into Asteraceae paleo-polyploidization history and plant inulin production.</title>
        <authorList>
            <person name="Fan W."/>
            <person name="Wang S."/>
            <person name="Wang H."/>
            <person name="Wang A."/>
            <person name="Jiang F."/>
            <person name="Liu H."/>
            <person name="Zhao H."/>
            <person name="Xu D."/>
            <person name="Zhang Y."/>
        </authorList>
    </citation>
    <scope>NUCLEOTIDE SEQUENCE [LARGE SCALE GENOMIC DNA]</scope>
    <source>
        <strain evidence="2">cv. Niubang</strain>
    </source>
</reference>
<name>A0ACB8ZXP2_ARCLA</name>
<comment type="caution">
    <text evidence="1">The sequence shown here is derived from an EMBL/GenBank/DDBJ whole genome shotgun (WGS) entry which is preliminary data.</text>
</comment>
<organism evidence="1 2">
    <name type="scientific">Arctium lappa</name>
    <name type="common">Greater burdock</name>
    <name type="synonym">Lappa major</name>
    <dbReference type="NCBI Taxonomy" id="4217"/>
    <lineage>
        <taxon>Eukaryota</taxon>
        <taxon>Viridiplantae</taxon>
        <taxon>Streptophyta</taxon>
        <taxon>Embryophyta</taxon>
        <taxon>Tracheophyta</taxon>
        <taxon>Spermatophyta</taxon>
        <taxon>Magnoliopsida</taxon>
        <taxon>eudicotyledons</taxon>
        <taxon>Gunneridae</taxon>
        <taxon>Pentapetalae</taxon>
        <taxon>asterids</taxon>
        <taxon>campanulids</taxon>
        <taxon>Asterales</taxon>
        <taxon>Asteraceae</taxon>
        <taxon>Carduoideae</taxon>
        <taxon>Cardueae</taxon>
        <taxon>Arctiinae</taxon>
        <taxon>Arctium</taxon>
    </lineage>
</organism>